<evidence type="ECO:0000313" key="2">
    <source>
        <dbReference type="Proteomes" id="UP001168528"/>
    </source>
</evidence>
<sequence>MTSSYFAAIFSSPVIAATHPDIFSLPYSASKPVYAIPPVPWIKVAPSAPYFITEEGHAWTPIGQNDAITWPGLAGLYRRKNMAAVDMYLQNLAAQGVTCLRLMLEYCQTEHRYLEYPAGVFNPFMIQLWDDLFSLCEKHRVRLLLTPFDTFWMRRRWRKHPYNQRNGGPCSSKSQWLACTNTKQALKNRLAFVTGRWGKSGVLFAWDLWNEVEPIHSNNEVAAIDEFVTDISTFLRGLEIQIHGKAHLQTVSAFAPHLNKYPALQEIIFRHPSLDFATTHFYGLTALDAPTDTVKAAIGTEKLASKALAQLSNSRPFFDSEHGPIRAFRKRKGTLPQTFDEEYFRFMQWAHLASGGAGGGMRWPYRHPHVLTQGMQLAQKSMAAFCELVDWTTFSRRNIAKAIKVSSKNIQVFACGDSNQAIIWLLHTNTIGGMVAPQVSSAPVMLRLSMAIGNYKVIFWHTQANTAQDFTKAHTTNKGLLSIELPLGWTDIALLIKRIP</sequence>
<dbReference type="Gene3D" id="3.20.20.80">
    <property type="entry name" value="Glycosidases"/>
    <property type="match status" value="1"/>
</dbReference>
<accession>A0ABT8QZP3</accession>
<dbReference type="EMBL" id="JAUKPO010000001">
    <property type="protein sequence ID" value="MDO1445312.1"/>
    <property type="molecule type" value="Genomic_DNA"/>
</dbReference>
<dbReference type="InterPro" id="IPR017853">
    <property type="entry name" value="GH"/>
</dbReference>
<dbReference type="RefSeq" id="WP_378410408.1">
    <property type="nucleotide sequence ID" value="NZ_JBHSMY010000003.1"/>
</dbReference>
<name>A0ABT8QZP3_9BACT</name>
<proteinExistence type="predicted"/>
<evidence type="ECO:0008006" key="3">
    <source>
        <dbReference type="Google" id="ProtNLM"/>
    </source>
</evidence>
<evidence type="ECO:0000313" key="1">
    <source>
        <dbReference type="EMBL" id="MDO1445312.1"/>
    </source>
</evidence>
<keyword evidence="2" id="KW-1185">Reference proteome</keyword>
<comment type="caution">
    <text evidence="1">The sequence shown here is derived from an EMBL/GenBank/DDBJ whole genome shotgun (WGS) entry which is preliminary data.</text>
</comment>
<protein>
    <recommendedName>
        <fullName evidence="3">Cellulase family glycosylhydrolase</fullName>
    </recommendedName>
</protein>
<reference evidence="1" key="1">
    <citation type="submission" date="2023-07" db="EMBL/GenBank/DDBJ databases">
        <title>The genome sequence of Rhodocytophaga aerolata KACC 12507.</title>
        <authorList>
            <person name="Zhang X."/>
        </authorList>
    </citation>
    <scope>NUCLEOTIDE SEQUENCE</scope>
    <source>
        <strain evidence="1">KACC 12507</strain>
    </source>
</reference>
<gene>
    <name evidence="1" type="ORF">Q0590_03570</name>
</gene>
<organism evidence="1 2">
    <name type="scientific">Rhodocytophaga aerolata</name>
    <dbReference type="NCBI Taxonomy" id="455078"/>
    <lineage>
        <taxon>Bacteria</taxon>
        <taxon>Pseudomonadati</taxon>
        <taxon>Bacteroidota</taxon>
        <taxon>Cytophagia</taxon>
        <taxon>Cytophagales</taxon>
        <taxon>Rhodocytophagaceae</taxon>
        <taxon>Rhodocytophaga</taxon>
    </lineage>
</organism>
<dbReference type="Proteomes" id="UP001168528">
    <property type="component" value="Unassembled WGS sequence"/>
</dbReference>
<dbReference type="SUPFAM" id="SSF51445">
    <property type="entry name" value="(Trans)glycosidases"/>
    <property type="match status" value="1"/>
</dbReference>